<dbReference type="InterPro" id="IPR001547">
    <property type="entry name" value="Glyco_hydro_5"/>
</dbReference>
<keyword evidence="2 4" id="KW-0378">Hydrolase</keyword>
<dbReference type="Pfam" id="PF00150">
    <property type="entry name" value="Cellulase"/>
    <property type="match status" value="1"/>
</dbReference>
<accession>A0ABW1SBD1</accession>
<reference evidence="7" key="1">
    <citation type="journal article" date="2019" name="Int. J. Syst. Evol. Microbiol.">
        <title>The Global Catalogue of Microorganisms (GCM) 10K type strain sequencing project: providing services to taxonomists for standard genome sequencing and annotation.</title>
        <authorList>
            <consortium name="The Broad Institute Genomics Platform"/>
            <consortium name="The Broad Institute Genome Sequencing Center for Infectious Disease"/>
            <person name="Wu L."/>
            <person name="Ma J."/>
        </authorList>
    </citation>
    <scope>NUCLEOTIDE SEQUENCE [LARGE SCALE GENOMIC DNA]</scope>
    <source>
        <strain evidence="7">CGMCC-1.15741</strain>
    </source>
</reference>
<dbReference type="Proteomes" id="UP001596303">
    <property type="component" value="Unassembled WGS sequence"/>
</dbReference>
<dbReference type="SUPFAM" id="SSF51445">
    <property type="entry name" value="(Trans)glycosidases"/>
    <property type="match status" value="1"/>
</dbReference>
<dbReference type="InterPro" id="IPR050386">
    <property type="entry name" value="Glycosyl_hydrolase_5"/>
</dbReference>
<gene>
    <name evidence="6" type="ORF">ACFQDM_10795</name>
</gene>
<dbReference type="Gene3D" id="3.20.20.80">
    <property type="entry name" value="Glycosidases"/>
    <property type="match status" value="1"/>
</dbReference>
<evidence type="ECO:0000313" key="6">
    <source>
        <dbReference type="EMBL" id="MFC6198573.1"/>
    </source>
</evidence>
<sequence length="345" mass="39773">MTRAILSFSLLIVALFAGGMLYLAMDRNGNWPAEAQNIADIKPSPIGKCVNMGNALEAPNEGDWGYRIRQRDFEMIRQAGFDTVRIPIKWTAHASDLPPYQIDPALLSRVDDVVQQALQSGLKVIINVHHFDEISEDARTHLPRLYGIWEQLFAHYQFYPQTVFFEFLNEPHSDMTARRVDEANRYLLSRLREMDQDRWVILGGGRWGTLDGLLETHPPYDPRAMVTFHYYSPFEFTHQGAPWTHKPIPKGQAWGSLEDRRKMAKDFSRAARWRDQAGMPLLLGEFGVYKDVDETQRASWIGHVRKTAETVEFGWCYWDWATSLGIYDLEAENFKPGMENALFGE</sequence>
<dbReference type="EMBL" id="JBHSSW010000012">
    <property type="protein sequence ID" value="MFC6198573.1"/>
    <property type="molecule type" value="Genomic_DNA"/>
</dbReference>
<evidence type="ECO:0000256" key="4">
    <source>
        <dbReference type="RuleBase" id="RU361153"/>
    </source>
</evidence>
<keyword evidence="7" id="KW-1185">Reference proteome</keyword>
<evidence type="ECO:0000256" key="3">
    <source>
        <dbReference type="ARBA" id="ARBA00023295"/>
    </source>
</evidence>
<evidence type="ECO:0000256" key="1">
    <source>
        <dbReference type="ARBA" id="ARBA00022729"/>
    </source>
</evidence>
<protein>
    <submittedName>
        <fullName evidence="6">Glycoside hydrolase family 5 protein</fullName>
        <ecNumber evidence="6">3.2.1.-</ecNumber>
    </submittedName>
</protein>
<dbReference type="GO" id="GO:0016798">
    <property type="term" value="F:hydrolase activity, acting on glycosyl bonds"/>
    <property type="evidence" value="ECO:0007669"/>
    <property type="project" value="UniProtKB-KW"/>
</dbReference>
<evidence type="ECO:0000259" key="5">
    <source>
        <dbReference type="Pfam" id="PF00150"/>
    </source>
</evidence>
<dbReference type="PANTHER" id="PTHR31297">
    <property type="entry name" value="GLUCAN ENDO-1,6-BETA-GLUCOSIDASE B"/>
    <property type="match status" value="1"/>
</dbReference>
<dbReference type="PANTHER" id="PTHR31297:SF17">
    <property type="entry name" value="ENDOGLUCANASE"/>
    <property type="match status" value="1"/>
</dbReference>
<keyword evidence="3 4" id="KW-0326">Glycosidase</keyword>
<comment type="similarity">
    <text evidence="4">Belongs to the glycosyl hydrolase 5 (cellulase A) family.</text>
</comment>
<dbReference type="RefSeq" id="WP_377378897.1">
    <property type="nucleotide sequence ID" value="NZ_JBHSSW010000012.1"/>
</dbReference>
<comment type="caution">
    <text evidence="6">The sequence shown here is derived from an EMBL/GenBank/DDBJ whole genome shotgun (WGS) entry which is preliminary data.</text>
</comment>
<keyword evidence="1" id="KW-0732">Signal</keyword>
<feature type="domain" description="Glycoside hydrolase family 5" evidence="5">
    <location>
        <begin position="63"/>
        <end position="321"/>
    </location>
</feature>
<dbReference type="InterPro" id="IPR017853">
    <property type="entry name" value="GH"/>
</dbReference>
<name>A0ABW1SBD1_9PROT</name>
<proteinExistence type="inferred from homology"/>
<organism evidence="6 7">
    <name type="scientific">Ponticaulis profundi</name>
    <dbReference type="NCBI Taxonomy" id="2665222"/>
    <lineage>
        <taxon>Bacteria</taxon>
        <taxon>Pseudomonadati</taxon>
        <taxon>Pseudomonadota</taxon>
        <taxon>Alphaproteobacteria</taxon>
        <taxon>Hyphomonadales</taxon>
        <taxon>Hyphomonadaceae</taxon>
        <taxon>Ponticaulis</taxon>
    </lineage>
</organism>
<evidence type="ECO:0000256" key="2">
    <source>
        <dbReference type="ARBA" id="ARBA00022801"/>
    </source>
</evidence>
<dbReference type="EC" id="3.2.1.-" evidence="6"/>
<evidence type="ECO:0000313" key="7">
    <source>
        <dbReference type="Proteomes" id="UP001596303"/>
    </source>
</evidence>